<organism evidence="3 4">
    <name type="scientific">Streptomyces caniferus</name>
    <dbReference type="NCBI Taxonomy" id="285557"/>
    <lineage>
        <taxon>Bacteria</taxon>
        <taxon>Bacillati</taxon>
        <taxon>Actinomycetota</taxon>
        <taxon>Actinomycetes</taxon>
        <taxon>Kitasatosporales</taxon>
        <taxon>Streptomycetaceae</taxon>
        <taxon>Streptomyces</taxon>
    </lineage>
</organism>
<gene>
    <name evidence="3" type="ORF">Scani_67540</name>
</gene>
<keyword evidence="2" id="KW-0732">Signal</keyword>
<protein>
    <recommendedName>
        <fullName evidence="5">Lipoprotein</fullName>
    </recommendedName>
</protein>
<accession>A0A640SK07</accession>
<feature type="chain" id="PRO_5039081825" description="Lipoprotein" evidence="2">
    <location>
        <begin position="30"/>
        <end position="211"/>
    </location>
</feature>
<evidence type="ECO:0000256" key="2">
    <source>
        <dbReference type="SAM" id="SignalP"/>
    </source>
</evidence>
<dbReference type="Proteomes" id="UP000435837">
    <property type="component" value="Unassembled WGS sequence"/>
</dbReference>
<dbReference type="AlphaFoldDB" id="A0A640SK07"/>
<feature type="compositionally biased region" description="Low complexity" evidence="1">
    <location>
        <begin position="70"/>
        <end position="86"/>
    </location>
</feature>
<sequence>MSLSTTTLRRGRRVAVASAIAAAALSLTACQNGDDKASAAPTASNSQAASGDPTTESAMSGGSASGGSSAGSSSAGGQAGGDSANGTGRGTAGGQGSATGGSGGQGDATAGLKGVSGSWVGRLKWLTEDKLTVAPENGPEQAFYIADSTKALGAAALCAAPDGRVHTDGAGYGTTSCTLADLRKAARMGNIDVRVTVQSGAAVKIAERYHP</sequence>
<feature type="compositionally biased region" description="Polar residues" evidence="1">
    <location>
        <begin position="41"/>
        <end position="56"/>
    </location>
</feature>
<reference evidence="3 4" key="1">
    <citation type="submission" date="2019-12" db="EMBL/GenBank/DDBJ databases">
        <title>Whole genome shotgun sequence of Streptomyces caniferus NBRC 15389.</title>
        <authorList>
            <person name="Ichikawa N."/>
            <person name="Kimura A."/>
            <person name="Kitahashi Y."/>
            <person name="Komaki H."/>
            <person name="Tamura T."/>
        </authorList>
    </citation>
    <scope>NUCLEOTIDE SEQUENCE [LARGE SCALE GENOMIC DNA]</scope>
    <source>
        <strain evidence="3 4">NBRC 15389</strain>
    </source>
</reference>
<feature type="region of interest" description="Disordered" evidence="1">
    <location>
        <begin position="33"/>
        <end position="110"/>
    </location>
</feature>
<feature type="signal peptide" evidence="2">
    <location>
        <begin position="1"/>
        <end position="29"/>
    </location>
</feature>
<proteinExistence type="predicted"/>
<dbReference type="EMBL" id="BLIN01000005">
    <property type="protein sequence ID" value="GFE10486.1"/>
    <property type="molecule type" value="Genomic_DNA"/>
</dbReference>
<evidence type="ECO:0000313" key="3">
    <source>
        <dbReference type="EMBL" id="GFE10486.1"/>
    </source>
</evidence>
<feature type="compositionally biased region" description="Gly residues" evidence="1">
    <location>
        <begin position="87"/>
        <end position="106"/>
    </location>
</feature>
<name>A0A640SK07_9ACTN</name>
<evidence type="ECO:0000313" key="4">
    <source>
        <dbReference type="Proteomes" id="UP000435837"/>
    </source>
</evidence>
<comment type="caution">
    <text evidence="3">The sequence shown here is derived from an EMBL/GenBank/DDBJ whole genome shotgun (WGS) entry which is preliminary data.</text>
</comment>
<evidence type="ECO:0000256" key="1">
    <source>
        <dbReference type="SAM" id="MobiDB-lite"/>
    </source>
</evidence>
<evidence type="ECO:0008006" key="5">
    <source>
        <dbReference type="Google" id="ProtNLM"/>
    </source>
</evidence>
<dbReference type="RefSeq" id="WP_159481339.1">
    <property type="nucleotide sequence ID" value="NZ_BAAATH010000018.1"/>
</dbReference>
<dbReference type="OrthoDB" id="3432078at2"/>